<proteinExistence type="inferred from homology"/>
<keyword evidence="2" id="KW-1003">Cell membrane</keyword>
<dbReference type="PANTHER" id="PTHR30572">
    <property type="entry name" value="MEMBRANE COMPONENT OF TRANSPORTER-RELATED"/>
    <property type="match status" value="1"/>
</dbReference>
<evidence type="ECO:0000256" key="5">
    <source>
        <dbReference type="ARBA" id="ARBA00023136"/>
    </source>
</evidence>
<name>A0A0F5IW17_9BACT</name>
<comment type="subcellular location">
    <subcellularLocation>
        <location evidence="1">Cell membrane</location>
        <topology evidence="1">Multi-pass membrane protein</topology>
    </subcellularLocation>
</comment>
<evidence type="ECO:0000256" key="2">
    <source>
        <dbReference type="ARBA" id="ARBA00022475"/>
    </source>
</evidence>
<dbReference type="GO" id="GO:0022857">
    <property type="term" value="F:transmembrane transporter activity"/>
    <property type="evidence" value="ECO:0007669"/>
    <property type="project" value="TreeGrafter"/>
</dbReference>
<keyword evidence="5 7" id="KW-0472">Membrane</keyword>
<evidence type="ECO:0000313" key="10">
    <source>
        <dbReference type="Proteomes" id="UP000033035"/>
    </source>
</evidence>
<evidence type="ECO:0000313" key="9">
    <source>
        <dbReference type="EMBL" id="KKB49337.1"/>
    </source>
</evidence>
<protein>
    <recommendedName>
        <fullName evidence="8">ABC3 transporter permease C-terminal domain-containing protein</fullName>
    </recommendedName>
</protein>
<dbReference type="Proteomes" id="UP000033035">
    <property type="component" value="Unassembled WGS sequence"/>
</dbReference>
<dbReference type="EMBL" id="AQHW01000025">
    <property type="protein sequence ID" value="KKB49337.1"/>
    <property type="molecule type" value="Genomic_DNA"/>
</dbReference>
<feature type="transmembrane region" description="Helical" evidence="7">
    <location>
        <begin position="17"/>
        <end position="38"/>
    </location>
</feature>
<evidence type="ECO:0000256" key="1">
    <source>
        <dbReference type="ARBA" id="ARBA00004651"/>
    </source>
</evidence>
<accession>A0A0F5IW17</accession>
<gene>
    <name evidence="9" type="ORF">HMPREF1536_04401</name>
</gene>
<dbReference type="STRING" id="1203610.HMPREF1536_04401"/>
<comment type="similarity">
    <text evidence="6">Belongs to the ABC-4 integral membrane protein family.</text>
</comment>
<dbReference type="InterPro" id="IPR003838">
    <property type="entry name" value="ABC3_permease_C"/>
</dbReference>
<organism evidence="9 10">
    <name type="scientific">Parabacteroides gordonii MS-1 = DSM 23371</name>
    <dbReference type="NCBI Taxonomy" id="1203610"/>
    <lineage>
        <taxon>Bacteria</taxon>
        <taxon>Pseudomonadati</taxon>
        <taxon>Bacteroidota</taxon>
        <taxon>Bacteroidia</taxon>
        <taxon>Bacteroidales</taxon>
        <taxon>Tannerellaceae</taxon>
        <taxon>Parabacteroides</taxon>
    </lineage>
</organism>
<evidence type="ECO:0000259" key="8">
    <source>
        <dbReference type="Pfam" id="PF02687"/>
    </source>
</evidence>
<evidence type="ECO:0000256" key="7">
    <source>
        <dbReference type="SAM" id="Phobius"/>
    </source>
</evidence>
<dbReference type="InterPro" id="IPR050250">
    <property type="entry name" value="Macrolide_Exporter_MacB"/>
</dbReference>
<dbReference type="PATRIC" id="fig|1203610.3.peg.4482"/>
<dbReference type="RefSeq" id="WP_028729106.1">
    <property type="nucleotide sequence ID" value="NZ_KE386763.1"/>
</dbReference>
<keyword evidence="3 7" id="KW-0812">Transmembrane</keyword>
<dbReference type="AlphaFoldDB" id="A0A0F5IW17"/>
<dbReference type="PANTHER" id="PTHR30572:SF4">
    <property type="entry name" value="ABC TRANSPORTER PERMEASE YTRF"/>
    <property type="match status" value="1"/>
</dbReference>
<dbReference type="GO" id="GO:0005886">
    <property type="term" value="C:plasma membrane"/>
    <property type="evidence" value="ECO:0007669"/>
    <property type="project" value="UniProtKB-SubCell"/>
</dbReference>
<evidence type="ECO:0000256" key="3">
    <source>
        <dbReference type="ARBA" id="ARBA00022692"/>
    </source>
</evidence>
<dbReference type="HOGENOM" id="CLU_054551_0_0_10"/>
<keyword evidence="10" id="KW-1185">Reference proteome</keyword>
<dbReference type="Pfam" id="PF02687">
    <property type="entry name" value="FtsX"/>
    <property type="match status" value="1"/>
</dbReference>
<feature type="transmembrane region" description="Helical" evidence="7">
    <location>
        <begin position="376"/>
        <end position="402"/>
    </location>
</feature>
<feature type="transmembrane region" description="Helical" evidence="7">
    <location>
        <begin position="295"/>
        <end position="315"/>
    </location>
</feature>
<evidence type="ECO:0000256" key="4">
    <source>
        <dbReference type="ARBA" id="ARBA00022989"/>
    </source>
</evidence>
<feature type="domain" description="ABC3 transporter permease C-terminal" evidence="8">
    <location>
        <begin position="296"/>
        <end position="411"/>
    </location>
</feature>
<feature type="transmembrane region" description="Helical" evidence="7">
    <location>
        <begin position="345"/>
        <end position="364"/>
    </location>
</feature>
<reference evidence="9 10" key="1">
    <citation type="submission" date="2013-04" db="EMBL/GenBank/DDBJ databases">
        <title>The Genome Sequence of Parabacteroides gordonii DSM 23371.</title>
        <authorList>
            <consortium name="The Broad Institute Genomics Platform"/>
            <person name="Earl A."/>
            <person name="Ward D."/>
            <person name="Feldgarden M."/>
            <person name="Gevers D."/>
            <person name="Martens E."/>
            <person name="Sakamoto M."/>
            <person name="Benno Y."/>
            <person name="Suzuki N."/>
            <person name="Matsunaga N."/>
            <person name="Koshihara K."/>
            <person name="Seki M."/>
            <person name="Komiya H."/>
            <person name="Walker B."/>
            <person name="Young S."/>
            <person name="Zeng Q."/>
            <person name="Gargeya S."/>
            <person name="Fitzgerald M."/>
            <person name="Haas B."/>
            <person name="Abouelleil A."/>
            <person name="Allen A.W."/>
            <person name="Alvarado L."/>
            <person name="Arachchi H.M."/>
            <person name="Berlin A.M."/>
            <person name="Chapman S.B."/>
            <person name="Gainer-Dewar J."/>
            <person name="Goldberg J."/>
            <person name="Griggs A."/>
            <person name="Gujja S."/>
            <person name="Hansen M."/>
            <person name="Howarth C."/>
            <person name="Imamovic A."/>
            <person name="Ireland A."/>
            <person name="Larimer J."/>
            <person name="McCowan C."/>
            <person name="Murphy C."/>
            <person name="Pearson M."/>
            <person name="Poon T.W."/>
            <person name="Priest M."/>
            <person name="Roberts A."/>
            <person name="Saif S."/>
            <person name="Shea T."/>
            <person name="Sisk P."/>
            <person name="Sykes S."/>
            <person name="Wortman J."/>
            <person name="Nusbaum C."/>
            <person name="Birren B."/>
        </authorList>
    </citation>
    <scope>NUCLEOTIDE SEQUENCE [LARGE SCALE GENOMIC DNA]</scope>
    <source>
        <strain evidence="9 10">MS-1</strain>
    </source>
</reference>
<sequence>MIQHLLKLIWIQRRQNAWIVAELFIVFILLWYIMDFFITLGYTSSIENAYDIKDTYQVQLATLPQSSPQYVRYEEESQQAATDFQTILERIRQHPQVESVCVSNMSAPYCASYRNTGVSKDTTKTVSRHYLEVTPSYFEVFRIHPLAGGNPSQLAEALKEKSVIISRLFAQDEFPDEQAKGKTVYFQGNDDEYIVGDVCGPLKRDDYRPEEYAVYELLSNANIAQMDEGTLSGFEISMRVKPGLNEREFIQNFQQDMREQLAVGNYMLYKVRSFDDLRYTLYLSDGRMDAIRYRVAFMVFLIFNIFLGIIGTFWFRNEYRKPEIGLRLAVGATRSQILQMMIGEGWLLLSLVAIPAVIICINLAKMEFIGTNIMDITFLRIFFGLLLTYLFMALVILLGAWYPAYLSSRIAPADTLRSE</sequence>
<keyword evidence="4 7" id="KW-1133">Transmembrane helix</keyword>
<evidence type="ECO:0000256" key="6">
    <source>
        <dbReference type="ARBA" id="ARBA00038076"/>
    </source>
</evidence>
<comment type="caution">
    <text evidence="9">The sequence shown here is derived from an EMBL/GenBank/DDBJ whole genome shotgun (WGS) entry which is preliminary data.</text>
</comment>